<feature type="transmembrane region" description="Helical" evidence="1">
    <location>
        <begin position="33"/>
        <end position="58"/>
    </location>
</feature>
<dbReference type="Proteomes" id="UP000748756">
    <property type="component" value="Unassembled WGS sequence"/>
</dbReference>
<evidence type="ECO:0000313" key="3">
    <source>
        <dbReference type="Proteomes" id="UP000748756"/>
    </source>
</evidence>
<evidence type="ECO:0008006" key="4">
    <source>
        <dbReference type="Google" id="ProtNLM"/>
    </source>
</evidence>
<keyword evidence="3" id="KW-1185">Reference proteome</keyword>
<name>A0A9P5V908_9FUNG</name>
<keyword evidence="1" id="KW-0472">Membrane</keyword>
<gene>
    <name evidence="2" type="ORF">BG015_010510</name>
</gene>
<accession>A0A9P5V908</accession>
<dbReference type="AlphaFoldDB" id="A0A9P5V908"/>
<dbReference type="OrthoDB" id="2398646at2759"/>
<keyword evidence="1" id="KW-1133">Transmembrane helix</keyword>
<sequence length="352" mass="40029">MNSTLLRSVTKPRPIVFLFIRCRSLVPESLMDLFFPFTLTTLNIVAFHMITFSIVELWEQCRFLEILRIASGTNVEVFDAWVPPGHNRANPFPLRALTLSHVFVNQHNFEDFLELTPQLTELKLVGLFSRLCSSVHLQSQTYIDTRQRLIDACSGSTEWSFFPAEITPILLQELVALPNVITSLDLSSPFLLNQGNSFCLHYPHAEAVRLLHQYLCDSPHLLHLKTIRGAAFLEDMDICGRLLYADLDLQVIDDPAIPASRSAPRPVWSCHNLRTLQIEIHGHDYNFEISAPGLFSDTSLLFVPGWRSLILSQDVMAGLMTTERTLLDMERPCACTLFNSRAVFVCLRDWNA</sequence>
<evidence type="ECO:0000313" key="2">
    <source>
        <dbReference type="EMBL" id="KAF9147792.1"/>
    </source>
</evidence>
<proteinExistence type="predicted"/>
<evidence type="ECO:0000256" key="1">
    <source>
        <dbReference type="SAM" id="Phobius"/>
    </source>
</evidence>
<dbReference type="EMBL" id="JAAAUQ010000754">
    <property type="protein sequence ID" value="KAF9147792.1"/>
    <property type="molecule type" value="Genomic_DNA"/>
</dbReference>
<reference evidence="2" key="1">
    <citation type="journal article" date="2020" name="Fungal Divers.">
        <title>Resolving the Mortierellaceae phylogeny through synthesis of multi-gene phylogenetics and phylogenomics.</title>
        <authorList>
            <person name="Vandepol N."/>
            <person name="Liber J."/>
            <person name="Desiro A."/>
            <person name="Na H."/>
            <person name="Kennedy M."/>
            <person name="Barry K."/>
            <person name="Grigoriev I.V."/>
            <person name="Miller A.N."/>
            <person name="O'Donnell K."/>
            <person name="Stajich J.E."/>
            <person name="Bonito G."/>
        </authorList>
    </citation>
    <scope>NUCLEOTIDE SEQUENCE</scope>
    <source>
        <strain evidence="2">NRRL 6426</strain>
    </source>
</reference>
<protein>
    <recommendedName>
        <fullName evidence="4">F-box domain-containing protein</fullName>
    </recommendedName>
</protein>
<organism evidence="2 3">
    <name type="scientific">Linnemannia schmuckeri</name>
    <dbReference type="NCBI Taxonomy" id="64567"/>
    <lineage>
        <taxon>Eukaryota</taxon>
        <taxon>Fungi</taxon>
        <taxon>Fungi incertae sedis</taxon>
        <taxon>Mucoromycota</taxon>
        <taxon>Mortierellomycotina</taxon>
        <taxon>Mortierellomycetes</taxon>
        <taxon>Mortierellales</taxon>
        <taxon>Mortierellaceae</taxon>
        <taxon>Linnemannia</taxon>
    </lineage>
</organism>
<comment type="caution">
    <text evidence="2">The sequence shown here is derived from an EMBL/GenBank/DDBJ whole genome shotgun (WGS) entry which is preliminary data.</text>
</comment>
<keyword evidence="1" id="KW-0812">Transmembrane</keyword>